<dbReference type="InterPro" id="IPR000048">
    <property type="entry name" value="IQ_motif_EF-hand-BS"/>
</dbReference>
<evidence type="ECO:0000313" key="6">
    <source>
        <dbReference type="Proteomes" id="UP000692954"/>
    </source>
</evidence>
<dbReference type="GO" id="GO:0030620">
    <property type="term" value="F:U2 snRNA binding"/>
    <property type="evidence" value="ECO:0007669"/>
    <property type="project" value="InterPro"/>
</dbReference>
<evidence type="ECO:0000256" key="3">
    <source>
        <dbReference type="ARBA" id="ARBA00022737"/>
    </source>
</evidence>
<organism evidence="5 6">
    <name type="scientific">Paramecium sonneborni</name>
    <dbReference type="NCBI Taxonomy" id="65129"/>
    <lineage>
        <taxon>Eukaryota</taxon>
        <taxon>Sar</taxon>
        <taxon>Alveolata</taxon>
        <taxon>Ciliophora</taxon>
        <taxon>Intramacronucleata</taxon>
        <taxon>Oligohymenophorea</taxon>
        <taxon>Peniculida</taxon>
        <taxon>Parameciidae</taxon>
        <taxon>Paramecium</taxon>
    </lineage>
</organism>
<proteinExistence type="predicted"/>
<dbReference type="AlphaFoldDB" id="A0A8S1QWK1"/>
<dbReference type="Proteomes" id="UP000692954">
    <property type="component" value="Unassembled WGS sequence"/>
</dbReference>
<comment type="caution">
    <text evidence="5">The sequence shown here is derived from an EMBL/GenBank/DDBJ whole genome shotgun (WGS) entry which is preliminary data.</text>
</comment>
<dbReference type="Pfam" id="PF14580">
    <property type="entry name" value="LRR_9"/>
    <property type="match status" value="1"/>
</dbReference>
<keyword evidence="6" id="KW-1185">Reference proteome</keyword>
<name>A0A8S1QWK1_9CILI</name>
<evidence type="ECO:0000256" key="4">
    <source>
        <dbReference type="ARBA" id="ARBA00023242"/>
    </source>
</evidence>
<gene>
    <name evidence="5" type="ORF">PSON_ATCC_30995.1.T1180153</name>
</gene>
<evidence type="ECO:0000256" key="2">
    <source>
        <dbReference type="ARBA" id="ARBA00022614"/>
    </source>
</evidence>
<dbReference type="PROSITE" id="PS51450">
    <property type="entry name" value="LRR"/>
    <property type="match status" value="2"/>
</dbReference>
<dbReference type="InterPro" id="IPR044640">
    <property type="entry name" value="RU2A"/>
</dbReference>
<dbReference type="InterPro" id="IPR001611">
    <property type="entry name" value="Leu-rich_rpt"/>
</dbReference>
<keyword evidence="4" id="KW-0539">Nucleus</keyword>
<dbReference type="GO" id="GO:0000398">
    <property type="term" value="P:mRNA splicing, via spliceosome"/>
    <property type="evidence" value="ECO:0007669"/>
    <property type="project" value="InterPro"/>
</dbReference>
<reference evidence="5" key="1">
    <citation type="submission" date="2021-01" db="EMBL/GenBank/DDBJ databases">
        <authorList>
            <consortium name="Genoscope - CEA"/>
            <person name="William W."/>
        </authorList>
    </citation>
    <scope>NUCLEOTIDE SEQUENCE</scope>
</reference>
<evidence type="ECO:0000256" key="1">
    <source>
        <dbReference type="ARBA" id="ARBA00004123"/>
    </source>
</evidence>
<dbReference type="PANTHER" id="PTHR10552">
    <property type="entry name" value="U2 SMALL NUCLEAR RIBONUCLEOPROTEIN A"/>
    <property type="match status" value="1"/>
</dbReference>
<dbReference type="GO" id="GO:0005634">
    <property type="term" value="C:nucleus"/>
    <property type="evidence" value="ECO:0007669"/>
    <property type="project" value="UniProtKB-SubCell"/>
</dbReference>
<dbReference type="PANTHER" id="PTHR10552:SF6">
    <property type="entry name" value="U2 SMALL NUCLEAR RIBONUCLEOPROTEIN A"/>
    <property type="match status" value="1"/>
</dbReference>
<protein>
    <submittedName>
        <fullName evidence="5">Uncharacterized protein</fullName>
    </submittedName>
</protein>
<evidence type="ECO:0000313" key="5">
    <source>
        <dbReference type="EMBL" id="CAD8118790.1"/>
    </source>
</evidence>
<dbReference type="EMBL" id="CAJJDN010000118">
    <property type="protein sequence ID" value="CAD8118790.1"/>
    <property type="molecule type" value="Genomic_DNA"/>
</dbReference>
<keyword evidence="2" id="KW-0433">Leucine-rich repeat</keyword>
<keyword evidence="3" id="KW-0677">Repeat</keyword>
<dbReference type="Pfam" id="PF00612">
    <property type="entry name" value="IQ"/>
    <property type="match status" value="1"/>
</dbReference>
<accession>A0A8S1QWK1</accession>
<comment type="subcellular location">
    <subcellularLocation>
        <location evidence="1">Nucleus</location>
    </subcellularLocation>
</comment>
<sequence>MTDFFYIQVPAEVKVLLLTGTSLNKNQLDQVYKCTNLLKLDLSNCNLTYIPNLKKLTNLRILYLHQNHITTLQVEPLIECNHLNYLTLFLNPVSAQCSLRRQVISYLKSLWAFDFNAISDEERYKELRLKQSIEKSRLPWPIISTPKEFKDQSQIILLVWQELDVVRKIWQKCSVIMTIQRFIKSFLTRRKFKNIVLKQMKIQALVKQAVKHWITFTQNKRDLNQLLAHQYSTQFEKVKVMVQNYRQRKGKAIKEQKSARIIYRSLKSFYQNQKLQLESIGNVQRLYFYKEQLNLFKSILNRLNNKPEIRLIIEQVPLLHEDFQKPNKIYESEVFTYRLPNQFNLLNNPTYFKNMLTYPASLSKISCCLQQLKLSIIRKWTSVTKFSQDVHAYSYLQKYDELMPARKPYFIMYKLSKQDKIKFENSLKLINKFQQREYRQLYVINLSKELLSMINKCIILHNKNHPTQVFITIFEKQLKEAVAALKIQRQFRAYQDVKKNGKTLQAIISILVKERSLLILQKWFKDLKMNHRNNFFKIIAYRLKQITQNVLYLNYSIYVQLSNCNSRLQFIEQKAKLNLINKKFSATLEWLPNKYIIPIWLRKQIFQQDAKVKEELALFNNCDIYHLLHFETQCEIKNLFNEKWIKISFPQDEQLKLRLFFLALYTYSFKNQCFVQLYQDNELLEQTQNVKQSDALLIKTYQLQLYTCSVENCEIPCKPSIWLSTELSDKTTNEVEVRFYKNGIDQKIKNKKNISKLPGCEQISRYLYFSQIKRQQKEISFSQIKQCCPTASTNIRTITQTDKPKTALQTYVFQQDSFEESNAIERQQQRLRLVTNPTRQHLRTKSVMNKKQTMQVELPNFLQSQSFNFSNSVVRQHNQPDISKQMQYWEDRENQQRQQIKKQNLETRQAKMQIHNERSFYQDFNIGQNLISRQGDRHLHRLYQKKQQQVFQQHVQQIKEQSTHIKEIQAINSKMKLQAIKEANSLYKASLEQPEQQQRCIQKHQTKRVGMANKYIHSVLPEEIYPIKIEFENI</sequence>
<dbReference type="OrthoDB" id="301841at2759"/>